<evidence type="ECO:0000256" key="1">
    <source>
        <dbReference type="SAM" id="SignalP"/>
    </source>
</evidence>
<dbReference type="EMBL" id="JADXDR010000055">
    <property type="protein sequence ID" value="KAI7842169.1"/>
    <property type="molecule type" value="Genomic_DNA"/>
</dbReference>
<sequence>MRRAAARLLLLVAAVGAATAARSCVPPPGLLDVDPTGCCLDQPPMIDAGSSPAFISGVLAHFAYPTSFSTLSANCSDACVDFQAPFTELAKAFGAEDVAFVNGADDHLNAMIIQTNDSVWLVFRGTEWPTLDPVDILQDAKVNLTNIDLAGNTAGVHSGMWADLGEVFPALTAQLDAYGAGTERNLIITGHSLGATLSGLTAARLAADGRNVSAVYTWASSRPGDERFAEAYRKLGLHDKTLRFSAQGDVVPLMLPPSLLGYHHVGQLVHIANGTCAEPDAVAEQVDYCAIPGLTRATASEPGLCRDTLMPYIEQFCATPVDKLGGKNELEVSYNLFMWDLICKDANSEATMISLQNDPSWCCLFEYAYQLVGGVLEDLVMQVGMQHGMPNYLTYADACVNSGDAAEQVIYCMENNRESAAVFNFIEGLTA</sequence>
<protein>
    <recommendedName>
        <fullName evidence="2">Fungal lipase-type domain-containing protein</fullName>
    </recommendedName>
</protein>
<evidence type="ECO:0000259" key="2">
    <source>
        <dbReference type="Pfam" id="PF01764"/>
    </source>
</evidence>
<evidence type="ECO:0000313" key="4">
    <source>
        <dbReference type="Proteomes" id="UP001205105"/>
    </source>
</evidence>
<dbReference type="SUPFAM" id="SSF53474">
    <property type="entry name" value="alpha/beta-Hydrolases"/>
    <property type="match status" value="1"/>
</dbReference>
<dbReference type="Gene3D" id="3.40.50.1820">
    <property type="entry name" value="alpha/beta hydrolase"/>
    <property type="match status" value="1"/>
</dbReference>
<gene>
    <name evidence="3" type="ORF">COHA_004192</name>
</gene>
<feature type="chain" id="PRO_5042135783" description="Fungal lipase-type domain-containing protein" evidence="1">
    <location>
        <begin position="21"/>
        <end position="431"/>
    </location>
</feature>
<dbReference type="AlphaFoldDB" id="A0AAD5DTL0"/>
<keyword evidence="1" id="KW-0732">Signal</keyword>
<keyword evidence="4" id="KW-1185">Reference proteome</keyword>
<proteinExistence type="predicted"/>
<dbReference type="Proteomes" id="UP001205105">
    <property type="component" value="Unassembled WGS sequence"/>
</dbReference>
<evidence type="ECO:0000313" key="3">
    <source>
        <dbReference type="EMBL" id="KAI7842169.1"/>
    </source>
</evidence>
<dbReference type="Pfam" id="PF01764">
    <property type="entry name" value="Lipase_3"/>
    <property type="match status" value="1"/>
</dbReference>
<organism evidence="3 4">
    <name type="scientific">Chlorella ohadii</name>
    <dbReference type="NCBI Taxonomy" id="2649997"/>
    <lineage>
        <taxon>Eukaryota</taxon>
        <taxon>Viridiplantae</taxon>
        <taxon>Chlorophyta</taxon>
        <taxon>core chlorophytes</taxon>
        <taxon>Trebouxiophyceae</taxon>
        <taxon>Chlorellales</taxon>
        <taxon>Chlorellaceae</taxon>
        <taxon>Chlorella clade</taxon>
        <taxon>Chlorella</taxon>
    </lineage>
</organism>
<comment type="caution">
    <text evidence="3">The sequence shown here is derived from an EMBL/GenBank/DDBJ whole genome shotgun (WGS) entry which is preliminary data.</text>
</comment>
<dbReference type="GO" id="GO:0006629">
    <property type="term" value="P:lipid metabolic process"/>
    <property type="evidence" value="ECO:0007669"/>
    <property type="project" value="InterPro"/>
</dbReference>
<dbReference type="InterPro" id="IPR002921">
    <property type="entry name" value="Fungal_lipase-type"/>
</dbReference>
<feature type="signal peptide" evidence="1">
    <location>
        <begin position="1"/>
        <end position="20"/>
    </location>
</feature>
<dbReference type="InterPro" id="IPR029058">
    <property type="entry name" value="AB_hydrolase_fold"/>
</dbReference>
<dbReference type="CDD" id="cd00519">
    <property type="entry name" value="Lipase_3"/>
    <property type="match status" value="1"/>
</dbReference>
<dbReference type="PANTHER" id="PTHR45856">
    <property type="entry name" value="ALPHA/BETA-HYDROLASES SUPERFAMILY PROTEIN"/>
    <property type="match status" value="1"/>
</dbReference>
<dbReference type="PANTHER" id="PTHR45856:SF11">
    <property type="entry name" value="FUNGAL LIPASE-LIKE DOMAIN-CONTAINING PROTEIN"/>
    <property type="match status" value="1"/>
</dbReference>
<reference evidence="3" key="1">
    <citation type="submission" date="2020-11" db="EMBL/GenBank/DDBJ databases">
        <title>Chlorella ohadii genome sequencing and assembly.</title>
        <authorList>
            <person name="Murik O."/>
            <person name="Treves H."/>
            <person name="Kedem I."/>
            <person name="Shotland Y."/>
            <person name="Kaplan A."/>
        </authorList>
    </citation>
    <scope>NUCLEOTIDE SEQUENCE</scope>
    <source>
        <strain evidence="3">1</strain>
    </source>
</reference>
<dbReference type="InterPro" id="IPR051218">
    <property type="entry name" value="Sec_MonoDiacylglyc_Lipase"/>
</dbReference>
<name>A0AAD5DTL0_9CHLO</name>
<accession>A0AAD5DTL0</accession>
<feature type="domain" description="Fungal lipase-type" evidence="2">
    <location>
        <begin position="121"/>
        <end position="255"/>
    </location>
</feature>